<reference evidence="2 3" key="1">
    <citation type="submission" date="2020-10" db="EMBL/GenBank/DDBJ databases">
        <title>The Coptis chinensis genome and diversification of protoberbering-type alkaloids.</title>
        <authorList>
            <person name="Wang B."/>
            <person name="Shu S."/>
            <person name="Song C."/>
            <person name="Liu Y."/>
        </authorList>
    </citation>
    <scope>NUCLEOTIDE SEQUENCE [LARGE SCALE GENOMIC DNA]</scope>
    <source>
        <strain evidence="2">HL-2020</strain>
        <tissue evidence="2">Leaf</tissue>
    </source>
</reference>
<proteinExistence type="predicted"/>
<dbReference type="PANTHER" id="PTHR35741:SF1">
    <property type="entry name" value="FACTOR CWC22-LIKE PROTEIN, PUTATIVE (DUF3245)-RELATED"/>
    <property type="match status" value="1"/>
</dbReference>
<gene>
    <name evidence="2" type="ORF">IFM89_013488</name>
</gene>
<protein>
    <submittedName>
        <fullName evidence="2">Uncharacterized protein</fullName>
    </submittedName>
</protein>
<evidence type="ECO:0000313" key="3">
    <source>
        <dbReference type="Proteomes" id="UP000631114"/>
    </source>
</evidence>
<dbReference type="OrthoDB" id="1908779at2759"/>
<accession>A0A835ICD2</accession>
<comment type="caution">
    <text evidence="2">The sequence shown here is derived from an EMBL/GenBank/DDBJ whole genome shotgun (WGS) entry which is preliminary data.</text>
</comment>
<keyword evidence="3" id="KW-1185">Reference proteome</keyword>
<feature type="compositionally biased region" description="Acidic residues" evidence="1">
    <location>
        <begin position="74"/>
        <end position="83"/>
    </location>
</feature>
<dbReference type="AlphaFoldDB" id="A0A835ICD2"/>
<feature type="region of interest" description="Disordered" evidence="1">
    <location>
        <begin position="31"/>
        <end position="109"/>
    </location>
</feature>
<dbReference type="Proteomes" id="UP000631114">
    <property type="component" value="Unassembled WGS sequence"/>
</dbReference>
<dbReference type="EMBL" id="JADFTS010000003">
    <property type="protein sequence ID" value="KAF9613953.1"/>
    <property type="molecule type" value="Genomic_DNA"/>
</dbReference>
<evidence type="ECO:0000256" key="1">
    <source>
        <dbReference type="SAM" id="MobiDB-lite"/>
    </source>
</evidence>
<sequence>MSKEKPPASKPKLVTLDKAFKLAESWVNNMSGTAADDLSEVQFEGRQPRRLRAKLETGKRRTAKSIEESHTPAEDDDDSDDDPESRTNAFTKKRVIPVIPSLHTSKKRK</sequence>
<evidence type="ECO:0000313" key="2">
    <source>
        <dbReference type="EMBL" id="KAF9613953.1"/>
    </source>
</evidence>
<organism evidence="2 3">
    <name type="scientific">Coptis chinensis</name>
    <dbReference type="NCBI Taxonomy" id="261450"/>
    <lineage>
        <taxon>Eukaryota</taxon>
        <taxon>Viridiplantae</taxon>
        <taxon>Streptophyta</taxon>
        <taxon>Embryophyta</taxon>
        <taxon>Tracheophyta</taxon>
        <taxon>Spermatophyta</taxon>
        <taxon>Magnoliopsida</taxon>
        <taxon>Ranunculales</taxon>
        <taxon>Ranunculaceae</taxon>
        <taxon>Coptidoideae</taxon>
        <taxon>Coptis</taxon>
    </lineage>
</organism>
<name>A0A835ICD2_9MAGN</name>
<dbReference type="PANTHER" id="PTHR35741">
    <property type="entry name" value="FACTOR CWC22-LIKE PROTEIN, PUTATIVE (DUF3245)-RELATED"/>
    <property type="match status" value="1"/>
</dbReference>
<feature type="compositionally biased region" description="Basic and acidic residues" evidence="1">
    <location>
        <begin position="53"/>
        <end position="73"/>
    </location>
</feature>